<dbReference type="Pfam" id="PF13855">
    <property type="entry name" value="LRR_8"/>
    <property type="match status" value="1"/>
</dbReference>
<organism evidence="4 5">
    <name type="scientific">Anser brachyrhynchus</name>
    <name type="common">Pink-footed goose</name>
    <dbReference type="NCBI Taxonomy" id="132585"/>
    <lineage>
        <taxon>Eukaryota</taxon>
        <taxon>Metazoa</taxon>
        <taxon>Chordata</taxon>
        <taxon>Craniata</taxon>
        <taxon>Vertebrata</taxon>
        <taxon>Euteleostomi</taxon>
        <taxon>Archelosauria</taxon>
        <taxon>Archosauria</taxon>
        <taxon>Dinosauria</taxon>
        <taxon>Saurischia</taxon>
        <taxon>Theropoda</taxon>
        <taxon>Coelurosauria</taxon>
        <taxon>Aves</taxon>
        <taxon>Neognathae</taxon>
        <taxon>Galloanserae</taxon>
        <taxon>Anseriformes</taxon>
        <taxon>Anatidae</taxon>
        <taxon>Anserinae</taxon>
        <taxon>Anser</taxon>
    </lineage>
</organism>
<dbReference type="InterPro" id="IPR050216">
    <property type="entry name" value="LRR_domain-containing"/>
</dbReference>
<dbReference type="SUPFAM" id="SSF52075">
    <property type="entry name" value="Outer arm dynein light chain 1"/>
    <property type="match status" value="1"/>
</dbReference>
<protein>
    <submittedName>
        <fullName evidence="4">Leucine rich repeat containing 20</fullName>
    </submittedName>
</protein>
<dbReference type="Proteomes" id="UP000694426">
    <property type="component" value="Unplaced"/>
</dbReference>
<reference evidence="4" key="2">
    <citation type="submission" date="2025-09" db="UniProtKB">
        <authorList>
            <consortium name="Ensembl"/>
        </authorList>
    </citation>
    <scope>IDENTIFICATION</scope>
</reference>
<keyword evidence="5" id="KW-1185">Reference proteome</keyword>
<evidence type="ECO:0000256" key="2">
    <source>
        <dbReference type="ARBA" id="ARBA00022737"/>
    </source>
</evidence>
<dbReference type="GeneTree" id="ENSGT00730000111199"/>
<dbReference type="AlphaFoldDB" id="A0A8B9ICL1"/>
<feature type="region of interest" description="Disordered" evidence="3">
    <location>
        <begin position="186"/>
        <end position="206"/>
    </location>
</feature>
<name>A0A8B9ICL1_9AVES</name>
<reference evidence="4" key="1">
    <citation type="submission" date="2025-08" db="UniProtKB">
        <authorList>
            <consortium name="Ensembl"/>
        </authorList>
    </citation>
    <scope>IDENTIFICATION</scope>
</reference>
<dbReference type="Ensembl" id="ENSABRT00000036706.1">
    <property type="protein sequence ID" value="ENSABRP00000026227.1"/>
    <property type="gene ID" value="ENSABRG00000021922.1"/>
</dbReference>
<dbReference type="PANTHER" id="PTHR48051:SF1">
    <property type="entry name" value="RAS SUPPRESSOR PROTEIN 1"/>
    <property type="match status" value="1"/>
</dbReference>
<gene>
    <name evidence="4" type="primary">LRRC20</name>
</gene>
<sequence length="278" mass="30326">MQRRMGEAVARVARRVNEAVEAREDALDLADCKLVAFPAGIYKAMRSVAEGIHRISLANNELRALAGRFATTFSQLRELNLEGNLLHRLPEELGSLLHLRAINLARNKFRRFPEPLAAAPALESIDLEGNEIAGERGRGWGWKPGAKEVSVQLLLDLLLGSSIWWPPLGDLVLAWLELEAQRPPWPHGWRPPSQPDPPPRDHQSLPALGGHPAGFLCFSKKKAATAFLHHLIGSTGRGGGLLGVSSWPATPSQVLPSPAKAPHSQLYLLDHHEAPGSP</sequence>
<keyword evidence="2" id="KW-0677">Repeat</keyword>
<proteinExistence type="predicted"/>
<evidence type="ECO:0000313" key="5">
    <source>
        <dbReference type="Proteomes" id="UP000694426"/>
    </source>
</evidence>
<dbReference type="PANTHER" id="PTHR48051">
    <property type="match status" value="1"/>
</dbReference>
<accession>A0A8B9ICL1</accession>
<dbReference type="GO" id="GO:0005737">
    <property type="term" value="C:cytoplasm"/>
    <property type="evidence" value="ECO:0007669"/>
    <property type="project" value="TreeGrafter"/>
</dbReference>
<dbReference type="InterPro" id="IPR001611">
    <property type="entry name" value="Leu-rich_rpt"/>
</dbReference>
<dbReference type="InterPro" id="IPR032675">
    <property type="entry name" value="LRR_dom_sf"/>
</dbReference>
<keyword evidence="1" id="KW-0433">Leucine-rich repeat</keyword>
<dbReference type="Gene3D" id="3.80.10.10">
    <property type="entry name" value="Ribonuclease Inhibitor"/>
    <property type="match status" value="1"/>
</dbReference>
<evidence type="ECO:0000313" key="4">
    <source>
        <dbReference type="Ensembl" id="ENSABRP00000026227.1"/>
    </source>
</evidence>
<evidence type="ECO:0000256" key="3">
    <source>
        <dbReference type="SAM" id="MobiDB-lite"/>
    </source>
</evidence>
<evidence type="ECO:0000256" key="1">
    <source>
        <dbReference type="ARBA" id="ARBA00022614"/>
    </source>
</evidence>